<dbReference type="GeneID" id="9592947"/>
<evidence type="ECO:0000313" key="2">
    <source>
        <dbReference type="Proteomes" id="UP000007431"/>
    </source>
</evidence>
<dbReference type="OrthoDB" id="3022400at2759"/>
<dbReference type="VEuPathDB" id="FungiDB:SCHCODRAFT_02557885"/>
<dbReference type="Proteomes" id="UP000007431">
    <property type="component" value="Unassembled WGS sequence"/>
</dbReference>
<sequence>MAAGMNAPQMALGRDGQGSDAQLFPAGREWEYASFSKLGSTLMDAEAHSPIFLQRPDKCFIDRLPNELLCAIFLICGGPNPASIYPCYELMHDRTFQDYDGDFYSEAATVLGSVCGRWRVITRNHPILWTIVDVAYPSGDAFATLKRCLEFSAGLPLALQICGWGIGPVDDRFMRLVAANAHRWTEISIRLFKALESLEPLLSTPPECFSSLQRAHIDIALCLTHGSSTDMSLWRLFMRSPHLRVVDWTRAAYIRAGISLAPLHQLTHVGLHDAKPDMVPPILSMCVNLEVLVISIFVDQFAADPFHDHPSYHLPHLRDLLLCGSYDWSILLSCVIAPALQRLEMSKTKIYRSAIQRMLRRSSARLRMFGMHWLVTGQAEDAVALLRGPFMEDLQIVLYESYFEGLIEEWEARFDPKPFIPSHVSFYTTNALQAEELYGMMPR</sequence>
<name>D8QKR7_SCHCM</name>
<dbReference type="InterPro" id="IPR032675">
    <property type="entry name" value="LRR_dom_sf"/>
</dbReference>
<evidence type="ECO:0000313" key="1">
    <source>
        <dbReference type="EMBL" id="EFI91390.1"/>
    </source>
</evidence>
<accession>D8QKR7</accession>
<organism evidence="2">
    <name type="scientific">Schizophyllum commune (strain H4-8 / FGSC 9210)</name>
    <name type="common">Split gill fungus</name>
    <dbReference type="NCBI Taxonomy" id="578458"/>
    <lineage>
        <taxon>Eukaryota</taxon>
        <taxon>Fungi</taxon>
        <taxon>Dikarya</taxon>
        <taxon>Basidiomycota</taxon>
        <taxon>Agaricomycotina</taxon>
        <taxon>Agaricomycetes</taxon>
        <taxon>Agaricomycetidae</taxon>
        <taxon>Agaricales</taxon>
        <taxon>Schizophyllaceae</taxon>
        <taxon>Schizophyllum</taxon>
    </lineage>
</organism>
<keyword evidence="2" id="KW-1185">Reference proteome</keyword>
<dbReference type="InParanoid" id="D8QKR7"/>
<feature type="non-terminal residue" evidence="1">
    <location>
        <position position="443"/>
    </location>
</feature>
<dbReference type="KEGG" id="scm:SCHCO_02557885"/>
<dbReference type="HOGENOM" id="CLU_048631_0_0_1"/>
<gene>
    <name evidence="1" type="ORF">SCHCODRAFT_114437</name>
</gene>
<dbReference type="Gene3D" id="3.80.10.10">
    <property type="entry name" value="Ribonuclease Inhibitor"/>
    <property type="match status" value="1"/>
</dbReference>
<proteinExistence type="predicted"/>
<protein>
    <submittedName>
        <fullName evidence="1">Uncharacterized protein</fullName>
    </submittedName>
</protein>
<dbReference type="SUPFAM" id="SSF52047">
    <property type="entry name" value="RNI-like"/>
    <property type="match status" value="1"/>
</dbReference>
<reference evidence="1 2" key="1">
    <citation type="journal article" date="2010" name="Nat. Biotechnol.">
        <title>Genome sequence of the model mushroom Schizophyllum commune.</title>
        <authorList>
            <person name="Ohm R.A."/>
            <person name="de Jong J.F."/>
            <person name="Lugones L.G."/>
            <person name="Aerts A."/>
            <person name="Kothe E."/>
            <person name="Stajich J.E."/>
            <person name="de Vries R.P."/>
            <person name="Record E."/>
            <person name="Levasseur A."/>
            <person name="Baker S.E."/>
            <person name="Bartholomew K.A."/>
            <person name="Coutinho P.M."/>
            <person name="Erdmann S."/>
            <person name="Fowler T.J."/>
            <person name="Gathman A.C."/>
            <person name="Lombard V."/>
            <person name="Henrissat B."/>
            <person name="Knabe N."/>
            <person name="Kuees U."/>
            <person name="Lilly W.W."/>
            <person name="Lindquist E."/>
            <person name="Lucas S."/>
            <person name="Magnuson J.K."/>
            <person name="Piumi F."/>
            <person name="Raudaskoski M."/>
            <person name="Salamov A."/>
            <person name="Schmutz J."/>
            <person name="Schwarze F.W.M.R."/>
            <person name="vanKuyk P.A."/>
            <person name="Horton J.S."/>
            <person name="Grigoriev I.V."/>
            <person name="Woesten H.A.B."/>
        </authorList>
    </citation>
    <scope>NUCLEOTIDE SEQUENCE [LARGE SCALE GENOMIC DNA]</scope>
    <source>
        <strain evidence="2">H4-8 / FGSC 9210</strain>
    </source>
</reference>
<dbReference type="RefSeq" id="XP_003026293.1">
    <property type="nucleotide sequence ID" value="XM_003026247.1"/>
</dbReference>
<dbReference type="AlphaFoldDB" id="D8QKR7"/>
<dbReference type="EMBL" id="GL377317">
    <property type="protein sequence ID" value="EFI91390.1"/>
    <property type="molecule type" value="Genomic_DNA"/>
</dbReference>